<accession>A0ACC6P7Z8</accession>
<keyword evidence="1" id="KW-0032">Aminotransferase</keyword>
<name>A0ACC6P7Z8_9BACL</name>
<keyword evidence="1" id="KW-0808">Transferase</keyword>
<proteinExistence type="predicted"/>
<sequence>MNTGVNVIGLNGQIVSAAAASVSVMDHGLMYGMGLFETFRTYNGEPFLLERHLQRMEQGATELGIAWDIEADGLRAEIASLLKANRLNEAYIRLTLTAGEDEMGLPSGPLYESPTRIVYIKELPKSPESWYTEGRTLQVLRTPRNTPEGAQRLKSLHYMNGILGRRELGGISGSQGAEGLMLTREGYIAEGIVSNLFFVKNGRLHTPTLDTGILPGITRAFVLELAAKNGIKAEEGTYTLGDLQQADEIFLTGSVQEIVPVRLLRGLDADVPESIIGEGRPGELTLKLTEHYRHYTKETGN</sequence>
<protein>
    <submittedName>
        <fullName evidence="1">Aminotransferase class IV</fullName>
    </submittedName>
</protein>
<evidence type="ECO:0000313" key="2">
    <source>
        <dbReference type="Proteomes" id="UP001380953"/>
    </source>
</evidence>
<dbReference type="EMBL" id="JBBKAR010000008">
    <property type="protein sequence ID" value="MEJ8303014.1"/>
    <property type="molecule type" value="Genomic_DNA"/>
</dbReference>
<organism evidence="1 2">
    <name type="scientific">Saccharibacillus sacchari</name>
    <dbReference type="NCBI Taxonomy" id="456493"/>
    <lineage>
        <taxon>Bacteria</taxon>
        <taxon>Bacillati</taxon>
        <taxon>Bacillota</taxon>
        <taxon>Bacilli</taxon>
        <taxon>Bacillales</taxon>
        <taxon>Paenibacillaceae</taxon>
        <taxon>Saccharibacillus</taxon>
    </lineage>
</organism>
<dbReference type="Proteomes" id="UP001380953">
    <property type="component" value="Unassembled WGS sequence"/>
</dbReference>
<evidence type="ECO:0000313" key="1">
    <source>
        <dbReference type="EMBL" id="MEJ8303014.1"/>
    </source>
</evidence>
<comment type="caution">
    <text evidence="1">The sequence shown here is derived from an EMBL/GenBank/DDBJ whole genome shotgun (WGS) entry which is preliminary data.</text>
</comment>
<reference evidence="1" key="1">
    <citation type="submission" date="2024-03" db="EMBL/GenBank/DDBJ databases">
        <title>Whole genome sequecning of epiphytes from Marcgravia umbellata leaves.</title>
        <authorList>
            <person name="Kumar G."/>
            <person name="Savka M.A."/>
        </authorList>
    </citation>
    <scope>NUCLEOTIDE SEQUENCE</scope>
    <source>
        <strain evidence="1">RIT_BL5</strain>
    </source>
</reference>
<gene>
    <name evidence="1" type="ORF">WKI47_03690</name>
</gene>
<keyword evidence="2" id="KW-1185">Reference proteome</keyword>